<feature type="region of interest" description="Disordered" evidence="2">
    <location>
        <begin position="1"/>
        <end position="41"/>
    </location>
</feature>
<protein>
    <submittedName>
        <fullName evidence="3">Family with sequence similarity</fullName>
    </submittedName>
</protein>
<evidence type="ECO:0000313" key="4">
    <source>
        <dbReference type="Proteomes" id="UP001307889"/>
    </source>
</evidence>
<accession>A0ABN7ACP4</accession>
<dbReference type="InterPro" id="IPR026716">
    <property type="entry name" value="PBIR1/2/3"/>
</dbReference>
<comment type="similarity">
    <text evidence="1">Belongs to the FAM122 family.</text>
</comment>
<proteinExistence type="inferred from homology"/>
<name>A0ABN7ACP4_9HEMI</name>
<feature type="compositionally biased region" description="Polar residues" evidence="2">
    <location>
        <begin position="248"/>
        <end position="258"/>
    </location>
</feature>
<dbReference type="PANTHER" id="PTHR22227">
    <property type="entry name" value="FAMILY WITH SEQUENCE SIMILARITY 122B ISOFORM X1"/>
    <property type="match status" value="1"/>
</dbReference>
<dbReference type="Proteomes" id="UP001307889">
    <property type="component" value="Chromosome 1"/>
</dbReference>
<keyword evidence="4" id="KW-1185">Reference proteome</keyword>
<evidence type="ECO:0000313" key="3">
    <source>
        <dbReference type="EMBL" id="BES89119.1"/>
    </source>
</evidence>
<reference evidence="3 4" key="1">
    <citation type="submission" date="2023-09" db="EMBL/GenBank/DDBJ databases">
        <title>Nesidiocoris tenuis whole genome shotgun sequence.</title>
        <authorList>
            <person name="Shibata T."/>
            <person name="Shimoda M."/>
            <person name="Kobayashi T."/>
            <person name="Uehara T."/>
        </authorList>
    </citation>
    <scope>NUCLEOTIDE SEQUENCE [LARGE SCALE GENOMIC DNA]</scope>
    <source>
        <strain evidence="3 4">Japan</strain>
    </source>
</reference>
<feature type="compositionally biased region" description="Polar residues" evidence="2">
    <location>
        <begin position="147"/>
        <end position="166"/>
    </location>
</feature>
<sequence>MASSNSAVKMDVDNPLTLKRSSSAPMINELNSNSSMMSSQPTTSVLREPTATLPPTRLRRFSTSCSPVVPLSAGGPSSPKLHRVTQLRREESADVLCREAAHERELNSAMHVSLSCEDLSLISDRPKTPSTDSSETNGKNGKGLHLNLTSTPTSDRSLCSTPSPTRMTANRQFITFKSSLTPSPNRSFSRRSQSPIAMRPAQFNVANPVKRKFDLDDNERSAKKFASLLVNNQRVEEPMVVINESDAQRPTNTTEQPD</sequence>
<evidence type="ECO:0000256" key="1">
    <source>
        <dbReference type="ARBA" id="ARBA00006725"/>
    </source>
</evidence>
<evidence type="ECO:0000256" key="2">
    <source>
        <dbReference type="SAM" id="MobiDB-lite"/>
    </source>
</evidence>
<feature type="compositionally biased region" description="Polar residues" evidence="2">
    <location>
        <begin position="128"/>
        <end position="139"/>
    </location>
</feature>
<dbReference type="PANTHER" id="PTHR22227:SF6">
    <property type="entry name" value="FAMILY WITH SEQUENCE SIMILARITY 122B ISOFORM X1"/>
    <property type="match status" value="1"/>
</dbReference>
<gene>
    <name evidence="3" type="ORF">NTJ_01926</name>
</gene>
<organism evidence="3 4">
    <name type="scientific">Nesidiocoris tenuis</name>
    <dbReference type="NCBI Taxonomy" id="355587"/>
    <lineage>
        <taxon>Eukaryota</taxon>
        <taxon>Metazoa</taxon>
        <taxon>Ecdysozoa</taxon>
        <taxon>Arthropoda</taxon>
        <taxon>Hexapoda</taxon>
        <taxon>Insecta</taxon>
        <taxon>Pterygota</taxon>
        <taxon>Neoptera</taxon>
        <taxon>Paraneoptera</taxon>
        <taxon>Hemiptera</taxon>
        <taxon>Heteroptera</taxon>
        <taxon>Panheteroptera</taxon>
        <taxon>Cimicomorpha</taxon>
        <taxon>Miridae</taxon>
        <taxon>Dicyphina</taxon>
        <taxon>Nesidiocoris</taxon>
    </lineage>
</organism>
<dbReference type="EMBL" id="AP028909">
    <property type="protein sequence ID" value="BES89119.1"/>
    <property type="molecule type" value="Genomic_DNA"/>
</dbReference>
<feature type="region of interest" description="Disordered" evidence="2">
    <location>
        <begin position="123"/>
        <end position="166"/>
    </location>
</feature>
<feature type="region of interest" description="Disordered" evidence="2">
    <location>
        <begin position="239"/>
        <end position="258"/>
    </location>
</feature>